<feature type="compositionally biased region" description="Basic residues" evidence="1">
    <location>
        <begin position="49"/>
        <end position="65"/>
    </location>
</feature>
<feature type="region of interest" description="Disordered" evidence="1">
    <location>
        <begin position="1"/>
        <end position="65"/>
    </location>
</feature>
<keyword evidence="3" id="KW-1185">Reference proteome</keyword>
<dbReference type="Proteomes" id="UP001519345">
    <property type="component" value="Unassembled WGS sequence"/>
</dbReference>
<gene>
    <name evidence="2" type="ORF">J2Z83_002111</name>
</gene>
<evidence type="ECO:0000313" key="2">
    <source>
        <dbReference type="EMBL" id="MBP1970003.1"/>
    </source>
</evidence>
<accession>A0ABS4IGC8</accession>
<reference evidence="2 3" key="1">
    <citation type="submission" date="2021-03" db="EMBL/GenBank/DDBJ databases">
        <title>Genomic Encyclopedia of Type Strains, Phase IV (KMG-IV): sequencing the most valuable type-strain genomes for metagenomic binning, comparative biology and taxonomic classification.</title>
        <authorList>
            <person name="Goeker M."/>
        </authorList>
    </citation>
    <scope>NUCLEOTIDE SEQUENCE [LARGE SCALE GENOMIC DNA]</scope>
    <source>
        <strain evidence="2 3">DSM 25609</strain>
    </source>
</reference>
<evidence type="ECO:0000256" key="1">
    <source>
        <dbReference type="SAM" id="MobiDB-lite"/>
    </source>
</evidence>
<dbReference type="RefSeq" id="WP_209463160.1">
    <property type="nucleotide sequence ID" value="NZ_CP110224.1"/>
</dbReference>
<name>A0ABS4IGC8_9BACI</name>
<protein>
    <submittedName>
        <fullName evidence="2">Uncharacterized protein</fullName>
    </submittedName>
</protein>
<feature type="compositionally biased region" description="Basic and acidic residues" evidence="1">
    <location>
        <begin position="36"/>
        <end position="48"/>
    </location>
</feature>
<proteinExistence type="predicted"/>
<feature type="compositionally biased region" description="Basic and acidic residues" evidence="1">
    <location>
        <begin position="7"/>
        <end position="29"/>
    </location>
</feature>
<comment type="caution">
    <text evidence="2">The sequence shown here is derived from an EMBL/GenBank/DDBJ whole genome shotgun (WGS) entry which is preliminary data.</text>
</comment>
<organism evidence="2 3">
    <name type="scientific">Virgibacillus natechei</name>
    <dbReference type="NCBI Taxonomy" id="1216297"/>
    <lineage>
        <taxon>Bacteria</taxon>
        <taxon>Bacillati</taxon>
        <taxon>Bacillota</taxon>
        <taxon>Bacilli</taxon>
        <taxon>Bacillales</taxon>
        <taxon>Bacillaceae</taxon>
        <taxon>Virgibacillus</taxon>
    </lineage>
</organism>
<sequence length="65" mass="7496">MSWKKVSPADKGGKRNKRQESPRSVRGREWPVVPKSTRDNVKKKEKVSPVRRNKCGCGRSKRGYL</sequence>
<dbReference type="EMBL" id="JAGGKX010000009">
    <property type="protein sequence ID" value="MBP1970003.1"/>
    <property type="molecule type" value="Genomic_DNA"/>
</dbReference>
<evidence type="ECO:0000313" key="3">
    <source>
        <dbReference type="Proteomes" id="UP001519345"/>
    </source>
</evidence>